<dbReference type="STRING" id="118967.SAMN02745191_2042"/>
<dbReference type="OrthoDB" id="9791620at2"/>
<reference evidence="3" key="1">
    <citation type="submission" date="2017-02" db="EMBL/GenBank/DDBJ databases">
        <authorList>
            <person name="Varghese N."/>
            <person name="Submissions S."/>
        </authorList>
    </citation>
    <scope>NUCLEOTIDE SEQUENCE [LARGE SCALE GENOMIC DNA]</scope>
    <source>
        <strain evidence="3">ATCC 25662</strain>
    </source>
</reference>
<dbReference type="Gene3D" id="3.20.20.140">
    <property type="entry name" value="Metal-dependent hydrolases"/>
    <property type="match status" value="1"/>
</dbReference>
<dbReference type="Pfam" id="PF02811">
    <property type="entry name" value="PHP"/>
    <property type="match status" value="1"/>
</dbReference>
<dbReference type="RefSeq" id="WP_078712439.1">
    <property type="nucleotide sequence ID" value="NZ_FUWY01000006.1"/>
</dbReference>
<evidence type="ECO:0000313" key="2">
    <source>
        <dbReference type="EMBL" id="SJZ91111.1"/>
    </source>
</evidence>
<dbReference type="AlphaFoldDB" id="A0A1T4PI69"/>
<dbReference type="CDD" id="cd07432">
    <property type="entry name" value="PHP_HisPPase"/>
    <property type="match status" value="1"/>
</dbReference>
<dbReference type="Proteomes" id="UP000243297">
    <property type="component" value="Unassembled WGS sequence"/>
</dbReference>
<protein>
    <recommendedName>
        <fullName evidence="1">Polymerase/histidinol phosphatase N-terminal domain-containing protein</fullName>
    </recommendedName>
</protein>
<proteinExistence type="predicted"/>
<gene>
    <name evidence="2" type="ORF">SAMN02745191_2042</name>
</gene>
<name>A0A1T4PI69_9FIRM</name>
<dbReference type="SMART" id="SM00481">
    <property type="entry name" value="POLIIIAc"/>
    <property type="match status" value="1"/>
</dbReference>
<dbReference type="InterPro" id="IPR003141">
    <property type="entry name" value="Pol/His_phosphatase_N"/>
</dbReference>
<feature type="domain" description="Polymerase/histidinol phosphatase N-terminal" evidence="1">
    <location>
        <begin position="3"/>
        <end position="71"/>
    </location>
</feature>
<dbReference type="PANTHER" id="PTHR42924">
    <property type="entry name" value="EXONUCLEASE"/>
    <property type="match status" value="1"/>
</dbReference>
<dbReference type="InterPro" id="IPR052018">
    <property type="entry name" value="PHP_domain"/>
</dbReference>
<dbReference type="GO" id="GO:0035312">
    <property type="term" value="F:5'-3' DNA exonuclease activity"/>
    <property type="evidence" value="ECO:0007669"/>
    <property type="project" value="TreeGrafter"/>
</dbReference>
<evidence type="ECO:0000313" key="3">
    <source>
        <dbReference type="Proteomes" id="UP000243297"/>
    </source>
</evidence>
<accession>A0A1T4PI69</accession>
<keyword evidence="3" id="KW-1185">Reference proteome</keyword>
<sequence length="231" mass="26612">MFYDFHIHSCLSPCSNNDMTPNNIAQMAKIKGLDYIAICDHNSLRQQPAFKIACNQVGIKMMYGVEIQTSEEVHVCAYFLEMNDCNLFQEWIDKKTNPIKNNESFFGEQNLCNEFDEVIGKEEYLLINSLNASLNETIDVVHCFHGKVVLAHVLDRVNSVTHQLGFIPQDCKFDGLEVKNLNQMITVKQKHPWIQETTWFINSDAHQLIDISEPENAMSSKEFELFWGKTV</sequence>
<evidence type="ECO:0000259" key="1">
    <source>
        <dbReference type="SMART" id="SM00481"/>
    </source>
</evidence>
<dbReference type="EMBL" id="FUWY01000006">
    <property type="protein sequence ID" value="SJZ91111.1"/>
    <property type="molecule type" value="Genomic_DNA"/>
</dbReference>
<dbReference type="InterPro" id="IPR016195">
    <property type="entry name" value="Pol/histidinol_Pase-like"/>
</dbReference>
<organism evidence="2 3">
    <name type="scientific">Anaerorhabdus furcosa</name>
    <dbReference type="NCBI Taxonomy" id="118967"/>
    <lineage>
        <taxon>Bacteria</taxon>
        <taxon>Bacillati</taxon>
        <taxon>Bacillota</taxon>
        <taxon>Erysipelotrichia</taxon>
        <taxon>Erysipelotrichales</taxon>
        <taxon>Erysipelotrichaceae</taxon>
        <taxon>Anaerorhabdus</taxon>
    </lineage>
</organism>
<dbReference type="GO" id="GO:0004534">
    <property type="term" value="F:5'-3' RNA exonuclease activity"/>
    <property type="evidence" value="ECO:0007669"/>
    <property type="project" value="TreeGrafter"/>
</dbReference>
<dbReference type="SUPFAM" id="SSF89550">
    <property type="entry name" value="PHP domain-like"/>
    <property type="match status" value="1"/>
</dbReference>
<dbReference type="InterPro" id="IPR004013">
    <property type="entry name" value="PHP_dom"/>
</dbReference>
<dbReference type="PANTHER" id="PTHR42924:SF3">
    <property type="entry name" value="POLYMERASE_HISTIDINOL PHOSPHATASE N-TERMINAL DOMAIN-CONTAINING PROTEIN"/>
    <property type="match status" value="1"/>
</dbReference>